<proteinExistence type="inferred from homology"/>
<dbReference type="InterPro" id="IPR036282">
    <property type="entry name" value="Glutathione-S-Trfase_C_sf"/>
</dbReference>
<dbReference type="OrthoDB" id="202840at2759"/>
<dbReference type="GO" id="GO:0005737">
    <property type="term" value="C:cytoplasm"/>
    <property type="evidence" value="ECO:0000318"/>
    <property type="project" value="GO_Central"/>
</dbReference>
<dbReference type="AlphaFoldDB" id="A0A9R1UE93"/>
<evidence type="ECO:0000256" key="4">
    <source>
        <dbReference type="RuleBase" id="RU003494"/>
    </source>
</evidence>
<name>A0A9R1UE93_LACSA</name>
<dbReference type="CDD" id="cd03058">
    <property type="entry name" value="GST_N_Tau"/>
    <property type="match status" value="1"/>
</dbReference>
<dbReference type="FunFam" id="3.40.30.10:FF:000014">
    <property type="entry name" value="Tau class glutathione S-transferase"/>
    <property type="match status" value="1"/>
</dbReference>
<evidence type="ECO:0000256" key="3">
    <source>
        <dbReference type="ARBA" id="ARBA00047960"/>
    </source>
</evidence>
<dbReference type="SFLD" id="SFLDG01152">
    <property type="entry name" value="Main.3:_Omega-_and_Tau-like"/>
    <property type="match status" value="1"/>
</dbReference>
<dbReference type="SFLD" id="SFLDS00019">
    <property type="entry name" value="Glutathione_Transferase_(cytos"/>
    <property type="match status" value="1"/>
</dbReference>
<dbReference type="Gramene" id="rna-gnl|WGS:NBSK|LSAT_9X103401_mrna">
    <property type="protein sequence ID" value="cds-PLY67757.1"/>
    <property type="gene ID" value="gene-LSAT_9X103401"/>
</dbReference>
<evidence type="ECO:0000256" key="2">
    <source>
        <dbReference type="ARBA" id="ARBA00022679"/>
    </source>
</evidence>
<dbReference type="Gene3D" id="1.20.1050.10">
    <property type="match status" value="1"/>
</dbReference>
<evidence type="ECO:0000313" key="7">
    <source>
        <dbReference type="EMBL" id="KAJ0185630.1"/>
    </source>
</evidence>
<dbReference type="PROSITE" id="PS50404">
    <property type="entry name" value="GST_NTER"/>
    <property type="match status" value="1"/>
</dbReference>
<comment type="caution">
    <text evidence="7">The sequence shown here is derived from an EMBL/GenBank/DDBJ whole genome shotgun (WGS) entry which is preliminary data.</text>
</comment>
<dbReference type="Gene3D" id="3.40.30.10">
    <property type="entry name" value="Glutaredoxin"/>
    <property type="match status" value="1"/>
</dbReference>
<feature type="domain" description="GST N-terminal" evidence="5">
    <location>
        <begin position="4"/>
        <end position="83"/>
    </location>
</feature>
<dbReference type="EC" id="2.5.1.18" evidence="1"/>
<dbReference type="Proteomes" id="UP000235145">
    <property type="component" value="Unassembled WGS sequence"/>
</dbReference>
<keyword evidence="2" id="KW-0808">Transferase</keyword>
<dbReference type="PANTHER" id="PTHR11260">
    <property type="entry name" value="GLUTATHIONE S-TRANSFERASE, GST, SUPERFAMILY, GST DOMAIN CONTAINING"/>
    <property type="match status" value="1"/>
</dbReference>
<evidence type="ECO:0000259" key="6">
    <source>
        <dbReference type="PROSITE" id="PS50405"/>
    </source>
</evidence>
<feature type="domain" description="GST C-terminal" evidence="6">
    <location>
        <begin position="90"/>
        <end position="210"/>
    </location>
</feature>
<dbReference type="InterPro" id="IPR040079">
    <property type="entry name" value="Glutathione_S-Trfase"/>
</dbReference>
<dbReference type="InterPro" id="IPR004045">
    <property type="entry name" value="Glutathione_S-Trfase_N"/>
</dbReference>
<dbReference type="InterPro" id="IPR004046">
    <property type="entry name" value="GST_C"/>
</dbReference>
<keyword evidence="8" id="KW-1185">Reference proteome</keyword>
<dbReference type="EMBL" id="NBSK02000009">
    <property type="protein sequence ID" value="KAJ0185630.1"/>
    <property type="molecule type" value="Genomic_DNA"/>
</dbReference>
<comment type="catalytic activity">
    <reaction evidence="3">
        <text>RX + glutathione = an S-substituted glutathione + a halide anion + H(+)</text>
        <dbReference type="Rhea" id="RHEA:16437"/>
        <dbReference type="ChEBI" id="CHEBI:15378"/>
        <dbReference type="ChEBI" id="CHEBI:16042"/>
        <dbReference type="ChEBI" id="CHEBI:17792"/>
        <dbReference type="ChEBI" id="CHEBI:57925"/>
        <dbReference type="ChEBI" id="CHEBI:90779"/>
        <dbReference type="EC" id="2.5.1.18"/>
    </reaction>
</comment>
<accession>A0A9R1UE93</accession>
<dbReference type="InterPro" id="IPR036249">
    <property type="entry name" value="Thioredoxin-like_sf"/>
</dbReference>
<gene>
    <name evidence="7" type="ORF">LSAT_V11C900497300</name>
</gene>
<dbReference type="CDD" id="cd03185">
    <property type="entry name" value="GST_C_Tau"/>
    <property type="match status" value="1"/>
</dbReference>
<dbReference type="FunFam" id="1.20.1050.10:FF:000018">
    <property type="entry name" value="Glutathione S-transferase U20"/>
    <property type="match status" value="1"/>
</dbReference>
<dbReference type="PANTHER" id="PTHR11260:SF781">
    <property type="entry name" value="GLUTATHIONE S-TRANSFERASE U19"/>
    <property type="match status" value="1"/>
</dbReference>
<comment type="similarity">
    <text evidence="4">Belongs to the GST superfamily.</text>
</comment>
<reference evidence="7 8" key="1">
    <citation type="journal article" date="2017" name="Nat. Commun.">
        <title>Genome assembly with in vitro proximity ligation data and whole-genome triplication in lettuce.</title>
        <authorList>
            <person name="Reyes-Chin-Wo S."/>
            <person name="Wang Z."/>
            <person name="Yang X."/>
            <person name="Kozik A."/>
            <person name="Arikit S."/>
            <person name="Song C."/>
            <person name="Xia L."/>
            <person name="Froenicke L."/>
            <person name="Lavelle D.O."/>
            <person name="Truco M.J."/>
            <person name="Xia R."/>
            <person name="Zhu S."/>
            <person name="Xu C."/>
            <person name="Xu H."/>
            <person name="Xu X."/>
            <person name="Cox K."/>
            <person name="Korf I."/>
            <person name="Meyers B.C."/>
            <person name="Michelmore R.W."/>
        </authorList>
    </citation>
    <scope>NUCLEOTIDE SEQUENCE [LARGE SCALE GENOMIC DNA]</scope>
    <source>
        <strain evidence="8">cv. Salinas</strain>
        <tissue evidence="7">Seedlings</tissue>
    </source>
</reference>
<dbReference type="InterPro" id="IPR045073">
    <property type="entry name" value="Omega/Tau-like"/>
</dbReference>
<dbReference type="SUPFAM" id="SSF47616">
    <property type="entry name" value="GST C-terminal domain-like"/>
    <property type="match status" value="1"/>
</dbReference>
<evidence type="ECO:0000256" key="1">
    <source>
        <dbReference type="ARBA" id="ARBA00012452"/>
    </source>
</evidence>
<dbReference type="SFLD" id="SFLDG00358">
    <property type="entry name" value="Main_(cytGST)"/>
    <property type="match status" value="1"/>
</dbReference>
<organism evidence="7 8">
    <name type="scientific">Lactuca sativa</name>
    <name type="common">Garden lettuce</name>
    <dbReference type="NCBI Taxonomy" id="4236"/>
    <lineage>
        <taxon>Eukaryota</taxon>
        <taxon>Viridiplantae</taxon>
        <taxon>Streptophyta</taxon>
        <taxon>Embryophyta</taxon>
        <taxon>Tracheophyta</taxon>
        <taxon>Spermatophyta</taxon>
        <taxon>Magnoliopsida</taxon>
        <taxon>eudicotyledons</taxon>
        <taxon>Gunneridae</taxon>
        <taxon>Pentapetalae</taxon>
        <taxon>asterids</taxon>
        <taxon>campanulids</taxon>
        <taxon>Asterales</taxon>
        <taxon>Asteraceae</taxon>
        <taxon>Cichorioideae</taxon>
        <taxon>Cichorieae</taxon>
        <taxon>Lactucinae</taxon>
        <taxon>Lactuca</taxon>
    </lineage>
</organism>
<dbReference type="Pfam" id="PF02798">
    <property type="entry name" value="GST_N"/>
    <property type="match status" value="1"/>
</dbReference>
<dbReference type="InterPro" id="IPR010987">
    <property type="entry name" value="Glutathione-S-Trfase_C-like"/>
</dbReference>
<protein>
    <recommendedName>
        <fullName evidence="1">glutathione transferase</fullName>
        <ecNumber evidence="1">2.5.1.18</ecNumber>
    </recommendedName>
</protein>
<dbReference type="GO" id="GO:0006749">
    <property type="term" value="P:glutathione metabolic process"/>
    <property type="evidence" value="ECO:0000318"/>
    <property type="project" value="GO_Central"/>
</dbReference>
<sequence length="220" mass="25597">MVQEELILVNFWSSPFGCRVKIALEEKGIPYEYKEEDLFNKSPLLSTINPVYNKVPVLVHNGKSVCESLNIVEYIDEVWSDRSTSFLPSDPYERSQARFWADFIDKELYEASKKIYRCKGEEQESGKKDVLRILKLVEGELGNKPFFGGDNLGFVDISLIPFYSRFYTWETFGKFSIEEECPILVSWAKRCSEKESVAKSLVDPIKIYDFILYLNNYLTK</sequence>
<evidence type="ECO:0000259" key="5">
    <source>
        <dbReference type="PROSITE" id="PS50404"/>
    </source>
</evidence>
<evidence type="ECO:0000313" key="8">
    <source>
        <dbReference type="Proteomes" id="UP000235145"/>
    </source>
</evidence>
<dbReference type="SUPFAM" id="SSF52833">
    <property type="entry name" value="Thioredoxin-like"/>
    <property type="match status" value="1"/>
</dbReference>
<dbReference type="InterPro" id="IPR045074">
    <property type="entry name" value="GST_C_Tau"/>
</dbReference>
<dbReference type="PROSITE" id="PS50405">
    <property type="entry name" value="GST_CTER"/>
    <property type="match status" value="1"/>
</dbReference>
<dbReference type="Pfam" id="PF00043">
    <property type="entry name" value="GST_C"/>
    <property type="match status" value="1"/>
</dbReference>
<dbReference type="GO" id="GO:0004364">
    <property type="term" value="F:glutathione transferase activity"/>
    <property type="evidence" value="ECO:0000318"/>
    <property type="project" value="GO_Central"/>
</dbReference>